<gene>
    <name evidence="1" type="ORF">NM961_10565</name>
</gene>
<dbReference type="Proteomes" id="UP001165498">
    <property type="component" value="Unassembled WGS sequence"/>
</dbReference>
<dbReference type="EMBL" id="JANFQO010000008">
    <property type="protein sequence ID" value="MCQ4165152.1"/>
    <property type="molecule type" value="Genomic_DNA"/>
</dbReference>
<evidence type="ECO:0000313" key="1">
    <source>
        <dbReference type="EMBL" id="MCQ4165152.1"/>
    </source>
</evidence>
<sequence>MDAIEFPAIPAGATCAELAQIIREHLARHPGDTEARLLLAWLESAEPGARLN</sequence>
<dbReference type="RefSeq" id="WP_255914222.1">
    <property type="nucleotide sequence ID" value="NZ_JANFQO010000008.1"/>
</dbReference>
<organism evidence="1 2">
    <name type="scientific">Tahibacter harae</name>
    <dbReference type="NCBI Taxonomy" id="2963937"/>
    <lineage>
        <taxon>Bacteria</taxon>
        <taxon>Pseudomonadati</taxon>
        <taxon>Pseudomonadota</taxon>
        <taxon>Gammaproteobacteria</taxon>
        <taxon>Lysobacterales</taxon>
        <taxon>Rhodanobacteraceae</taxon>
        <taxon>Tahibacter</taxon>
    </lineage>
</organism>
<comment type="caution">
    <text evidence="1">The sequence shown here is derived from an EMBL/GenBank/DDBJ whole genome shotgun (WGS) entry which is preliminary data.</text>
</comment>
<name>A0ABT1QSB0_9GAMM</name>
<evidence type="ECO:0000313" key="2">
    <source>
        <dbReference type="Proteomes" id="UP001165498"/>
    </source>
</evidence>
<keyword evidence="2" id="KW-1185">Reference proteome</keyword>
<protein>
    <submittedName>
        <fullName evidence="1">Uncharacterized protein</fullName>
    </submittedName>
</protein>
<proteinExistence type="predicted"/>
<accession>A0ABT1QSB0</accession>
<reference evidence="1" key="1">
    <citation type="submission" date="2022-07" db="EMBL/GenBank/DDBJ databases">
        <title>Tahibacter sp., a new gammaproteobacterium isolated from the silt sample collected at pig farm.</title>
        <authorList>
            <person name="Chen H."/>
        </authorList>
    </citation>
    <scope>NUCLEOTIDE SEQUENCE</scope>
    <source>
        <strain evidence="1">P2K</strain>
    </source>
</reference>